<proteinExistence type="predicted"/>
<comment type="caution">
    <text evidence="1">The sequence shown here is derived from an EMBL/GenBank/DDBJ whole genome shotgun (WGS) entry which is preliminary data.</text>
</comment>
<gene>
    <name evidence="1" type="ORF">OMM_01392</name>
</gene>
<name>A0A1V1PDI2_9BACT</name>
<dbReference type="Gene3D" id="2.10.25.20">
    <property type="entry name" value="reovirus attachment protein sigma1, domain 1"/>
    <property type="match status" value="1"/>
</dbReference>
<evidence type="ECO:0000313" key="1">
    <source>
        <dbReference type="EMBL" id="ETR72854.1"/>
    </source>
</evidence>
<evidence type="ECO:0000313" key="2">
    <source>
        <dbReference type="Proteomes" id="UP000189670"/>
    </source>
</evidence>
<dbReference type="Proteomes" id="UP000189670">
    <property type="component" value="Unassembled WGS sequence"/>
</dbReference>
<sequence length="807" mass="83223">MKKQLNQRLLINATFVSKLQLIFVSIVLCTLLTGVANATSNLNTVNFQGFLTLSDGEPVTDGTYTMTVSLWDGPSNTTDTKVWEENHIVTVSRGIYSISLGDFVAFPNTLSFATQYYLGVSVDDNAIDQLIPLTNTWTAFRAKTAGGRCIREISSNYSITNNDDIIIASGNVRLTLPPTSDVPNRIFTIKKMDSSNMISIETNGSETIDGVNRGSGGTPLEISNQYDEVSVISDGQKWISMGIMFGVLSHEKGGLEADVSDFEGLVKISGGTTSALTITGAGESILDDSDVAAQRATLGLTPGEGLETDSGNLRISSSAAGNGLTGGGGSALSVNVDDSTLEINTNIVQIKDNGITDAKINGVSASKISGTLFHEKGGLEADISNYEGLIKISGGTTSALSITGAGEALLDDTDAAAQRSTLALGSISTQDSTSVNIDGGSIDNTSIGASTPLSATFTDLIATGTTNIESAAITLGKNNSNTTGRIIFHDNQNGDNFTTTIQSAADVNTVVTFTLPSTTGTADQLLKTDGAGILSWADPSSATSNMIAGNGLTGGGDITADRTFNVVGGDGITANADEIAVNAGTGLEINADNLRIASSAAGDGLGGGAGSPLSVNAGTGLEINADNLRIASSAAGDGLVGGAGSSLNVQVDNSTIEISGDSLKVKDNSISDTQVSTITTSKISGLGGMASQNESNVSISGGSIDGTTIGEYTPDEGTFTNLIAGYSLVYAKADQKKVGILNESPQSELDVSGDIGLTGNLKLQGGSYIYFGDSGTDGTWRIYINNDHFVFQRKNNSVWEDKFEITD</sequence>
<dbReference type="AlphaFoldDB" id="A0A1V1PDI2"/>
<dbReference type="EMBL" id="ATBP01000107">
    <property type="protein sequence ID" value="ETR72854.1"/>
    <property type="molecule type" value="Genomic_DNA"/>
</dbReference>
<reference evidence="2" key="1">
    <citation type="submission" date="2012-11" db="EMBL/GenBank/DDBJ databases">
        <authorList>
            <person name="Lucero-Rivera Y.E."/>
            <person name="Tovar-Ramirez D."/>
        </authorList>
    </citation>
    <scope>NUCLEOTIDE SEQUENCE [LARGE SCALE GENOMIC DNA]</scope>
    <source>
        <strain evidence="2">Araruama</strain>
    </source>
</reference>
<protein>
    <submittedName>
        <fullName evidence="1">Uncharacterized protein</fullName>
    </submittedName>
</protein>
<organism evidence="1 2">
    <name type="scientific">Candidatus Magnetoglobus multicellularis str. Araruama</name>
    <dbReference type="NCBI Taxonomy" id="890399"/>
    <lineage>
        <taxon>Bacteria</taxon>
        <taxon>Pseudomonadati</taxon>
        <taxon>Thermodesulfobacteriota</taxon>
        <taxon>Desulfobacteria</taxon>
        <taxon>Desulfobacterales</taxon>
        <taxon>Desulfobacteraceae</taxon>
        <taxon>Candidatus Magnetoglobus</taxon>
    </lineage>
</organism>
<accession>A0A1V1PDI2</accession>